<comment type="caution">
    <text evidence="5">The sequence shown here is derived from an EMBL/GenBank/DDBJ whole genome shotgun (WGS) entry which is preliminary data.</text>
</comment>
<comment type="similarity">
    <text evidence="2">Belongs to the NRDE2 family.</text>
</comment>
<name>A0A425CAE6_9STRA</name>
<dbReference type="Pfam" id="PF08424">
    <property type="entry name" value="NRDE-2"/>
    <property type="match status" value="1"/>
</dbReference>
<keyword evidence="3" id="KW-0539">Nucleus</keyword>
<protein>
    <submittedName>
        <fullName evidence="5">Uncharacterized protein</fullName>
    </submittedName>
</protein>
<feature type="compositionally biased region" description="Basic and acidic residues" evidence="4">
    <location>
        <begin position="83"/>
        <end position="103"/>
    </location>
</feature>
<dbReference type="GO" id="GO:1902369">
    <property type="term" value="P:negative regulation of RNA catabolic process"/>
    <property type="evidence" value="ECO:0007669"/>
    <property type="project" value="TreeGrafter"/>
</dbReference>
<dbReference type="PANTHER" id="PTHR13471">
    <property type="entry name" value="TETRATRICOPEPTIDE-LIKE HELICAL"/>
    <property type="match status" value="1"/>
</dbReference>
<dbReference type="VEuPathDB" id="FungiDB:DD237_000295"/>
<organism evidence="5 6">
    <name type="scientific">Peronospora effusa</name>
    <dbReference type="NCBI Taxonomy" id="542832"/>
    <lineage>
        <taxon>Eukaryota</taxon>
        <taxon>Sar</taxon>
        <taxon>Stramenopiles</taxon>
        <taxon>Oomycota</taxon>
        <taxon>Peronosporomycetes</taxon>
        <taxon>Peronosporales</taxon>
        <taxon>Peronosporaceae</taxon>
        <taxon>Peronospora</taxon>
    </lineage>
</organism>
<proteinExistence type="inferred from homology"/>
<feature type="compositionally biased region" description="Basic residues" evidence="4">
    <location>
        <begin position="130"/>
        <end position="150"/>
    </location>
</feature>
<feature type="compositionally biased region" description="Basic residues" evidence="4">
    <location>
        <begin position="105"/>
        <end position="116"/>
    </location>
</feature>
<evidence type="ECO:0000313" key="5">
    <source>
        <dbReference type="EMBL" id="RQM14013.1"/>
    </source>
</evidence>
<evidence type="ECO:0000256" key="1">
    <source>
        <dbReference type="ARBA" id="ARBA00004123"/>
    </source>
</evidence>
<reference evidence="5 6" key="1">
    <citation type="submission" date="2018-06" db="EMBL/GenBank/DDBJ databases">
        <title>Comparative genomics of downy mildews reveals potential adaptations to biotrophy.</title>
        <authorList>
            <person name="Fletcher K."/>
            <person name="Klosterman S.J."/>
            <person name="Derevnina L."/>
            <person name="Martin F."/>
            <person name="Koike S."/>
            <person name="Reyes Chin-Wo S."/>
            <person name="Mou B."/>
            <person name="Michelmore R."/>
        </authorList>
    </citation>
    <scope>NUCLEOTIDE SEQUENCE [LARGE SCALE GENOMIC DNA]</scope>
    <source>
        <strain evidence="5 6">R13</strain>
    </source>
</reference>
<dbReference type="Proteomes" id="UP000286097">
    <property type="component" value="Unassembled WGS sequence"/>
</dbReference>
<evidence type="ECO:0000313" key="6">
    <source>
        <dbReference type="Proteomes" id="UP000286097"/>
    </source>
</evidence>
<evidence type="ECO:0000256" key="2">
    <source>
        <dbReference type="ARBA" id="ARBA00009265"/>
    </source>
</evidence>
<gene>
    <name evidence="5" type="ORF">DD237_000295</name>
</gene>
<sequence>MFAAGTHSSQEVGAKDSSNLEADNDWLSIGKSFSSTKHDEKAKEEEAIEPFESKILQVYKHRHDKHDYKKEKKRHTQKKRQRDKSIAVESKETRDLLKHENKSKNNNKSKKRRRYWRSSDSSDPEYTHYSSHHARKRTRGKSRSRSRSRSYKQDNLVIARSVNDVMVHGQGTAKQEDNCLFEYDRAGDPNNRFFGSTYAHDQPRYQLDTQRNMLTGARVIPTRPRYTSTKFSEERQDSGRYFSLQARKMERDARQKRMYLAYSEKRLTRAATENKMSHSNQVGQAATVTSRPHETAFIPLDPVLDINLLEGNDTGLDTMLGDSSLLTDGQSVEQHLVECSKKLNAAVAASPHVITHWLNLIAFQEQTIRLHTTSKKMSSAIKESIVEKQVAILARALTSNPHSRELHRVKLNILLQSQANGENSDVDSFQRQLESLLSEDLANSELWLKLLQSRQQHFGAFSMQSVRDLYARILTVLRAQKANDAKEKAETAPTASLRGKTETMFRADQVEELSIVLLDFHFLMCVFEKKAGYIERSIAQLQALLDFSMMVDSNDSREPHLEMLRKFGSRWNDDAALRLGDQRRNVTDLSAGILGVDPPEVSVAEFQDYIEQKCAAIVDQVNPPIVLRSKEHKRSLLSSSAVYQRLSQTKETLQIVGGTKATNEADLSTANSAASDDSEVEPKRSSTLVYSNLHGYRISVDEADDTMEYERILSELRGTEISRTRQIRLLEKEKMKYGLLATTKMQVEDQRANYDPVAGDDRFVQWLTREEVLTQVQWAPLQCSNPLHQGLIEQQPDRATLTEEIHPFLFPVPVAYRWRLVAELLHICGVDWSGEYSWETTVPASVSMYADSHTDYELLVTPIQSMLNPQANCSRKHALLLDPSGRKMLLENALLGDIVVNEGVLRDPSKVAFVRRVFEQGLETFQNVDNNFGSKLKCLWISFEAKVARACAARGQEETAAYARRLSQNLAQHSANGDTDFDALHAYAKLELVLGNERQVRRICDNTLILLGAQALDITSSARTTHRFVFLQTRLEMWPTSSVQNSIRDHGDHRMLRCLYKLWNVWQPAQVDCNEEKALEMVATKHRQPSRKYLQKLLMSDPSTGRNLIARYRAELRFAVQHCTALTSATHECGKEMHTSHSLCRCWAGYCLHNLALVVYAYNGFDAACREYREALGNAEHRACSQGAWAWTCFLEFIQQHQASGLFPTVAPRIWRTSVSDAVENFPFNELFLRLFVDSEMGNTISQIHRTYFLRVEKRWRRHYDSPRLVEWLFALLCEFCRIERAATTKESSENEDKKTRPSCCLFHHWRMNTTAVNRIRHIFESMVIQIQTRGSALCWGLYMRFEVALGKVDAAKKVLYRGIAACAWSKALYMDGLRVMRAYLSEDECQELLNFMEAKELNVRVDIEQINEI</sequence>
<dbReference type="GO" id="GO:0071013">
    <property type="term" value="C:catalytic step 2 spliceosome"/>
    <property type="evidence" value="ECO:0007669"/>
    <property type="project" value="TreeGrafter"/>
</dbReference>
<feature type="compositionally biased region" description="Basic residues" evidence="4">
    <location>
        <begin position="71"/>
        <end position="82"/>
    </location>
</feature>
<evidence type="ECO:0000256" key="4">
    <source>
        <dbReference type="SAM" id="MobiDB-lite"/>
    </source>
</evidence>
<dbReference type="EMBL" id="QKXF01000221">
    <property type="protein sequence ID" value="RQM14013.1"/>
    <property type="molecule type" value="Genomic_DNA"/>
</dbReference>
<feature type="compositionally biased region" description="Polar residues" evidence="4">
    <location>
        <begin position="1"/>
        <end position="21"/>
    </location>
</feature>
<feature type="region of interest" description="Disordered" evidence="4">
    <location>
        <begin position="1"/>
        <end position="155"/>
    </location>
</feature>
<dbReference type="GO" id="GO:0031048">
    <property type="term" value="P:regulatory ncRNA-mediated heterochromatin formation"/>
    <property type="evidence" value="ECO:0007669"/>
    <property type="project" value="TreeGrafter"/>
</dbReference>
<evidence type="ECO:0000256" key="3">
    <source>
        <dbReference type="ARBA" id="ARBA00023242"/>
    </source>
</evidence>
<feature type="compositionally biased region" description="Basic and acidic residues" evidence="4">
    <location>
        <begin position="36"/>
        <end position="45"/>
    </location>
</feature>
<comment type="subcellular location">
    <subcellularLocation>
        <location evidence="1">Nucleus</location>
    </subcellularLocation>
</comment>
<accession>A0A425CAE6</accession>
<dbReference type="InterPro" id="IPR013633">
    <property type="entry name" value="NRDE-2"/>
</dbReference>
<dbReference type="PANTHER" id="PTHR13471:SF0">
    <property type="entry name" value="NUCLEAR EXOSOME REGULATOR NRDE2"/>
    <property type="match status" value="1"/>
</dbReference>